<keyword evidence="7" id="KW-0472">Membrane</keyword>
<accession>A0ABY7G8E2</accession>
<dbReference type="PANTHER" id="PTHR10844:SF19">
    <property type="entry name" value="CAVEOLIN-2"/>
    <property type="match status" value="1"/>
</dbReference>
<keyword evidence="6" id="KW-0333">Golgi apparatus</keyword>
<dbReference type="Pfam" id="PF01146">
    <property type="entry name" value="Caveolin"/>
    <property type="match status" value="1"/>
</dbReference>
<evidence type="ECO:0000313" key="8">
    <source>
        <dbReference type="EMBL" id="WAR27536.1"/>
    </source>
</evidence>
<evidence type="ECO:0000256" key="3">
    <source>
        <dbReference type="ARBA" id="ARBA00004543"/>
    </source>
</evidence>
<evidence type="ECO:0000256" key="1">
    <source>
        <dbReference type="ARBA" id="ARBA00004202"/>
    </source>
</evidence>
<name>A0ABY7G8E2_MYAAR</name>
<keyword evidence="9" id="KW-1185">Reference proteome</keyword>
<dbReference type="PANTHER" id="PTHR10844">
    <property type="entry name" value="CAVEOLIN"/>
    <property type="match status" value="1"/>
</dbReference>
<organism evidence="8 9">
    <name type="scientific">Mya arenaria</name>
    <name type="common">Soft-shell clam</name>
    <dbReference type="NCBI Taxonomy" id="6604"/>
    <lineage>
        <taxon>Eukaryota</taxon>
        <taxon>Metazoa</taxon>
        <taxon>Spiralia</taxon>
        <taxon>Lophotrochozoa</taxon>
        <taxon>Mollusca</taxon>
        <taxon>Bivalvia</taxon>
        <taxon>Autobranchia</taxon>
        <taxon>Heteroconchia</taxon>
        <taxon>Euheterodonta</taxon>
        <taxon>Imparidentia</taxon>
        <taxon>Neoheterodontei</taxon>
        <taxon>Myida</taxon>
        <taxon>Myoidea</taxon>
        <taxon>Myidae</taxon>
        <taxon>Mya</taxon>
    </lineage>
</organism>
<evidence type="ECO:0000256" key="4">
    <source>
        <dbReference type="ARBA" id="ARBA00010988"/>
    </source>
</evidence>
<evidence type="ECO:0000313" key="9">
    <source>
        <dbReference type="Proteomes" id="UP001164746"/>
    </source>
</evidence>
<dbReference type="EMBL" id="CP111026">
    <property type="protein sequence ID" value="WAR27536.1"/>
    <property type="molecule type" value="Genomic_DNA"/>
</dbReference>
<comment type="similarity">
    <text evidence="4">Belongs to the caveolin family.</text>
</comment>
<dbReference type="InterPro" id="IPR001612">
    <property type="entry name" value="Caveolin"/>
</dbReference>
<sequence length="301" mass="34014">MADQVDLVNRDPNNINAHLKATFEDVFAEPDGTHSIDCVWKLAFTCFNMCKGFWYKLLTLFCGCCMACEWGFIFAIEIFNQVWILTPHLRLLSIQCAPIQKLWTIYLQCCVGPCCDACGMILNNVRVTHVYLLSFIWIGSRRPSRIGVSQLGIRKKILDGIHSVHKKDWDNASLPTMHYNKQVSCGEALAMVANISKHIKYICTTMAYLQNQLSRSPAILEQLQSLGRGAVMGDGSNNGGQFSKHTKYIATSIAYLQNQLGGGNNFGQHHYTTKMLNETKKRDIVFHLKYAFISTLLKISF</sequence>
<comment type="subcellular location">
    <subcellularLocation>
        <location evidence="1">Cell membrane</location>
        <topology evidence="1">Peripheral membrane protein</topology>
    </subcellularLocation>
    <subcellularLocation>
        <location evidence="2">Golgi apparatus membrane</location>
        <topology evidence="2">Peripheral membrane protein</topology>
    </subcellularLocation>
    <subcellularLocation>
        <location evidence="3">Membrane</location>
        <location evidence="3">Caveola</location>
        <topology evidence="3">Peripheral membrane protein</topology>
    </subcellularLocation>
</comment>
<evidence type="ECO:0000256" key="5">
    <source>
        <dbReference type="ARBA" id="ARBA00022475"/>
    </source>
</evidence>
<evidence type="ECO:0000256" key="2">
    <source>
        <dbReference type="ARBA" id="ARBA00004395"/>
    </source>
</evidence>
<gene>
    <name evidence="8" type="ORF">MAR_013240</name>
</gene>
<evidence type="ECO:0000256" key="6">
    <source>
        <dbReference type="ARBA" id="ARBA00023034"/>
    </source>
</evidence>
<dbReference type="Proteomes" id="UP001164746">
    <property type="component" value="Chromosome 15"/>
</dbReference>
<evidence type="ECO:0000256" key="7">
    <source>
        <dbReference type="ARBA" id="ARBA00023136"/>
    </source>
</evidence>
<reference evidence="8" key="1">
    <citation type="submission" date="2022-11" db="EMBL/GenBank/DDBJ databases">
        <title>Centuries of genome instability and evolution in soft-shell clam transmissible cancer (bioRxiv).</title>
        <authorList>
            <person name="Hart S.F.M."/>
            <person name="Yonemitsu M.A."/>
            <person name="Giersch R.M."/>
            <person name="Beal B.F."/>
            <person name="Arriagada G."/>
            <person name="Davis B.W."/>
            <person name="Ostrander E.A."/>
            <person name="Goff S.P."/>
            <person name="Metzger M.J."/>
        </authorList>
    </citation>
    <scope>NUCLEOTIDE SEQUENCE</scope>
    <source>
        <strain evidence="8">MELC-2E11</strain>
        <tissue evidence="8">Siphon/mantle</tissue>
    </source>
</reference>
<protein>
    <submittedName>
        <fullName evidence="8">CAV1-like protein</fullName>
    </submittedName>
</protein>
<keyword evidence="5" id="KW-1003">Cell membrane</keyword>
<proteinExistence type="inferred from homology"/>